<evidence type="ECO:0000256" key="9">
    <source>
        <dbReference type="ARBA" id="ARBA00022989"/>
    </source>
</evidence>
<dbReference type="InterPro" id="IPR017441">
    <property type="entry name" value="Protein_kinase_ATP_BS"/>
</dbReference>
<evidence type="ECO:0000256" key="12">
    <source>
        <dbReference type="PROSITE-ProRule" id="PRU10141"/>
    </source>
</evidence>
<keyword evidence="16" id="KW-0675">Receptor</keyword>
<dbReference type="FunFam" id="3.30.200.20:FF:000039">
    <property type="entry name" value="receptor-like protein kinase FERONIA"/>
    <property type="match status" value="1"/>
</dbReference>
<feature type="binding site" evidence="12">
    <location>
        <position position="506"/>
    </location>
    <ligand>
        <name>ATP</name>
        <dbReference type="ChEBI" id="CHEBI:30616"/>
    </ligand>
</feature>
<keyword evidence="8 12" id="KW-0067">ATP-binding</keyword>
<dbReference type="GO" id="GO:0016020">
    <property type="term" value="C:membrane"/>
    <property type="evidence" value="ECO:0007669"/>
    <property type="project" value="UniProtKB-SubCell"/>
</dbReference>
<dbReference type="Gene3D" id="3.30.200.20">
    <property type="entry name" value="Phosphorylase Kinase, domain 1"/>
    <property type="match status" value="1"/>
</dbReference>
<dbReference type="Pfam" id="PF12819">
    <property type="entry name" value="Malectin_like"/>
    <property type="match status" value="1"/>
</dbReference>
<keyword evidence="10 13" id="KW-0472">Membrane</keyword>
<keyword evidence="6 12" id="KW-0547">Nucleotide-binding</keyword>
<dbReference type="FunFam" id="2.60.120.430:FF:000001">
    <property type="entry name" value="Receptor-like protein kinase FERONIA"/>
    <property type="match status" value="1"/>
</dbReference>
<reference evidence="16 17" key="1">
    <citation type="submission" date="2018-02" db="EMBL/GenBank/DDBJ databases">
        <title>Draft genome of wild Prunus yedoensis var. nudiflora.</title>
        <authorList>
            <person name="Baek S."/>
            <person name="Kim J.-H."/>
            <person name="Choi K."/>
            <person name="Kim G.-B."/>
            <person name="Cho A."/>
            <person name="Jang H."/>
            <person name="Shin C.-H."/>
            <person name="Yu H.-J."/>
            <person name="Mun J.-H."/>
        </authorList>
    </citation>
    <scope>NUCLEOTIDE SEQUENCE [LARGE SCALE GENOMIC DNA]</scope>
    <source>
        <strain evidence="17">cv. Jeju island</strain>
        <tissue evidence="16">Leaf</tissue>
    </source>
</reference>
<dbReference type="SMART" id="SM00220">
    <property type="entry name" value="S_TKc"/>
    <property type="match status" value="1"/>
</dbReference>
<feature type="chain" id="PRO_5016458883" evidence="14">
    <location>
        <begin position="25"/>
        <end position="773"/>
    </location>
</feature>
<keyword evidence="7 16" id="KW-0418">Kinase</keyword>
<feature type="domain" description="Protein kinase" evidence="15">
    <location>
        <begin position="478"/>
        <end position="712"/>
    </location>
</feature>
<evidence type="ECO:0000256" key="2">
    <source>
        <dbReference type="ARBA" id="ARBA00022527"/>
    </source>
</evidence>
<keyword evidence="3" id="KW-0808">Transferase</keyword>
<dbReference type="STRING" id="2094558.A0A314XSR9"/>
<evidence type="ECO:0000259" key="15">
    <source>
        <dbReference type="PROSITE" id="PS50011"/>
    </source>
</evidence>
<dbReference type="InterPro" id="IPR000719">
    <property type="entry name" value="Prot_kinase_dom"/>
</dbReference>
<keyword evidence="5 14" id="KW-0732">Signal</keyword>
<dbReference type="InterPro" id="IPR045272">
    <property type="entry name" value="ANXUR1/2-like"/>
</dbReference>
<comment type="caution">
    <text evidence="16">The sequence shown here is derived from an EMBL/GenBank/DDBJ whole genome shotgun (WGS) entry which is preliminary data.</text>
</comment>
<keyword evidence="9 13" id="KW-1133">Transmembrane helix</keyword>
<dbReference type="PANTHER" id="PTHR34590:SF10">
    <property type="entry name" value="RECEPTOR-LIKE PROTEIN KINASE HERK 1"/>
    <property type="match status" value="1"/>
</dbReference>
<evidence type="ECO:0000313" key="16">
    <source>
        <dbReference type="EMBL" id="PQP97291.1"/>
    </source>
</evidence>
<organism evidence="16 17">
    <name type="scientific">Prunus yedoensis var. nudiflora</name>
    <dbReference type="NCBI Taxonomy" id="2094558"/>
    <lineage>
        <taxon>Eukaryota</taxon>
        <taxon>Viridiplantae</taxon>
        <taxon>Streptophyta</taxon>
        <taxon>Embryophyta</taxon>
        <taxon>Tracheophyta</taxon>
        <taxon>Spermatophyta</taxon>
        <taxon>Magnoliopsida</taxon>
        <taxon>eudicotyledons</taxon>
        <taxon>Gunneridae</taxon>
        <taxon>Pentapetalae</taxon>
        <taxon>rosids</taxon>
        <taxon>fabids</taxon>
        <taxon>Rosales</taxon>
        <taxon>Rosaceae</taxon>
        <taxon>Amygdaloideae</taxon>
        <taxon>Amygdaleae</taxon>
        <taxon>Prunus</taxon>
    </lineage>
</organism>
<evidence type="ECO:0000256" key="3">
    <source>
        <dbReference type="ARBA" id="ARBA00022679"/>
    </source>
</evidence>
<accession>A0A314XSR9</accession>
<dbReference type="PANTHER" id="PTHR34590">
    <property type="entry name" value="OS03G0124300 PROTEIN-RELATED"/>
    <property type="match status" value="1"/>
</dbReference>
<dbReference type="InterPro" id="IPR001245">
    <property type="entry name" value="Ser-Thr/Tyr_kinase_cat_dom"/>
</dbReference>
<evidence type="ECO:0000256" key="13">
    <source>
        <dbReference type="SAM" id="Phobius"/>
    </source>
</evidence>
<dbReference type="InterPro" id="IPR011009">
    <property type="entry name" value="Kinase-like_dom_sf"/>
</dbReference>
<dbReference type="AlphaFoldDB" id="A0A314XSR9"/>
<feature type="signal peptide" evidence="14">
    <location>
        <begin position="1"/>
        <end position="24"/>
    </location>
</feature>
<evidence type="ECO:0000256" key="7">
    <source>
        <dbReference type="ARBA" id="ARBA00022777"/>
    </source>
</evidence>
<evidence type="ECO:0000256" key="5">
    <source>
        <dbReference type="ARBA" id="ARBA00022729"/>
    </source>
</evidence>
<dbReference type="EMBL" id="PJQY01001988">
    <property type="protein sequence ID" value="PQP97291.1"/>
    <property type="molecule type" value="Genomic_DNA"/>
</dbReference>
<proteinExistence type="predicted"/>
<dbReference type="SUPFAM" id="SSF56112">
    <property type="entry name" value="Protein kinase-like (PK-like)"/>
    <property type="match status" value="1"/>
</dbReference>
<dbReference type="PROSITE" id="PS50011">
    <property type="entry name" value="PROTEIN_KINASE_DOM"/>
    <property type="match status" value="1"/>
</dbReference>
<dbReference type="InterPro" id="IPR008271">
    <property type="entry name" value="Ser/Thr_kinase_AS"/>
</dbReference>
<dbReference type="GO" id="GO:0004674">
    <property type="term" value="F:protein serine/threonine kinase activity"/>
    <property type="evidence" value="ECO:0007669"/>
    <property type="project" value="UniProtKB-KW"/>
</dbReference>
<evidence type="ECO:0000256" key="1">
    <source>
        <dbReference type="ARBA" id="ARBA00004479"/>
    </source>
</evidence>
<dbReference type="GO" id="GO:0004714">
    <property type="term" value="F:transmembrane receptor protein tyrosine kinase activity"/>
    <property type="evidence" value="ECO:0007669"/>
    <property type="project" value="InterPro"/>
</dbReference>
<sequence>MAGGTIRFLIGVSSILYLICGSLGFNPVDKHLITCGSKTNVKVGDRVFVSDESDSSILSTPQKISGNSSSISSSLDSVLYQSARIFSGTSLYTFPIRKQGRHWVRLYFSPFVHEGYNLSTAKFSVSAQTFTLLKEFKIESGYRMREYSLNITSDSLVLTFTPATNSFAFINALEVVSLPDELIPEDAITIGSKENQLNLRKRALETVERVNMGSETVSPQNDTLWRLWVSDDPYLTHNGFPTFVSKKEAVKYTTWPTEDIAPPSVYGTATKLDSTRDLSLNANLTWHFEVDPGFEYLVRFHFCDIVSESAQPLIFRVFINSLFVSNSLDLRNLTKNILGTPYFMDAIMRVSDSKKLTVSVGPNNPDATNTVVFLNGLEIMKISNSRSSLDSSLNKSSKMKVGVIVGLAVGLFIAIVLAAVFFLLCRRRRLTHAIHSGTDDVMVNGMESKDTDSTAMFSVSKIGYRFPFVAIQEATDNFSENLIVGAGGFGIVYKGVLRDNTKVAVKRGASHSRQGRAEFRTEIEMLSQFRHRHLVALIGYCDEKNEMIIIYEYMENGSLKNYLCQRTSLSSHWLYKAIIHRDVKSANILLDENFMAKVADFGLSKTGPEIDRTHVSTAVKGSFGYLDPEYLTRQQLTEKSDVYSFGVVMYEVLCGRPWQKDGRLEEIVDPLLAGQVKPDSLKKFGEIAAKCLAQHSVDRPTVGDVLWNLEYVLQLEGNDGRSDHNRRPSLQADHANHLESSVSNAEFSMGSAVDLAGVSMSKVFAQMVKEEMR</sequence>
<dbReference type="PROSITE" id="PS00108">
    <property type="entry name" value="PROTEIN_KINASE_ST"/>
    <property type="match status" value="1"/>
</dbReference>
<keyword evidence="2" id="KW-0723">Serine/threonine-protein kinase</keyword>
<dbReference type="Proteomes" id="UP000250321">
    <property type="component" value="Unassembled WGS sequence"/>
</dbReference>
<evidence type="ECO:0000313" key="17">
    <source>
        <dbReference type="Proteomes" id="UP000250321"/>
    </source>
</evidence>
<evidence type="ECO:0000256" key="8">
    <source>
        <dbReference type="ARBA" id="ARBA00022840"/>
    </source>
</evidence>
<dbReference type="GO" id="GO:0005524">
    <property type="term" value="F:ATP binding"/>
    <property type="evidence" value="ECO:0007669"/>
    <property type="project" value="UniProtKB-UniRule"/>
</dbReference>
<dbReference type="Gene3D" id="1.10.510.10">
    <property type="entry name" value="Transferase(Phosphotransferase) domain 1"/>
    <property type="match status" value="1"/>
</dbReference>
<keyword evidence="11" id="KW-0325">Glycoprotein</keyword>
<keyword evidence="4 13" id="KW-0812">Transmembrane</keyword>
<dbReference type="OrthoDB" id="640180at2759"/>
<keyword evidence="17" id="KW-1185">Reference proteome</keyword>
<dbReference type="Pfam" id="PF07714">
    <property type="entry name" value="PK_Tyr_Ser-Thr"/>
    <property type="match status" value="1"/>
</dbReference>
<dbReference type="PROSITE" id="PS00107">
    <property type="entry name" value="PROTEIN_KINASE_ATP"/>
    <property type="match status" value="1"/>
</dbReference>
<name>A0A314XSR9_PRUYE</name>
<evidence type="ECO:0000256" key="6">
    <source>
        <dbReference type="ARBA" id="ARBA00022741"/>
    </source>
</evidence>
<evidence type="ECO:0000256" key="4">
    <source>
        <dbReference type="ARBA" id="ARBA00022692"/>
    </source>
</evidence>
<evidence type="ECO:0000256" key="10">
    <source>
        <dbReference type="ARBA" id="ARBA00023136"/>
    </source>
</evidence>
<dbReference type="Gene3D" id="2.60.120.430">
    <property type="entry name" value="Galactose-binding lectin"/>
    <property type="match status" value="2"/>
</dbReference>
<dbReference type="FunFam" id="2.60.120.430:FF:000005">
    <property type="entry name" value="Putative receptor-like protein kinase"/>
    <property type="match status" value="1"/>
</dbReference>
<dbReference type="InterPro" id="IPR024788">
    <property type="entry name" value="Malectin-like_Carb-bd_dom"/>
</dbReference>
<protein>
    <submittedName>
        <fullName evidence="16">Putative receptor-like protein kinase</fullName>
    </submittedName>
</protein>
<gene>
    <name evidence="16" type="ORF">Pyn_01723</name>
</gene>
<feature type="transmembrane region" description="Helical" evidence="13">
    <location>
        <begin position="401"/>
        <end position="425"/>
    </location>
</feature>
<comment type="subcellular location">
    <subcellularLocation>
        <location evidence="1">Membrane</location>
        <topology evidence="1">Single-pass type I membrane protein</topology>
    </subcellularLocation>
</comment>
<evidence type="ECO:0000256" key="11">
    <source>
        <dbReference type="ARBA" id="ARBA00023180"/>
    </source>
</evidence>
<evidence type="ECO:0000256" key="14">
    <source>
        <dbReference type="SAM" id="SignalP"/>
    </source>
</evidence>